<reference evidence="1 2" key="1">
    <citation type="journal article" date="2019" name="Environ. Microbiol.">
        <title>Species interactions and distinct microbial communities in high Arctic permafrost affected cryosols are associated with the CH4 and CO2 gas fluxes.</title>
        <authorList>
            <person name="Altshuler I."/>
            <person name="Hamel J."/>
            <person name="Turney S."/>
            <person name="Magnuson E."/>
            <person name="Levesque R."/>
            <person name="Greer C."/>
            <person name="Whyte L.G."/>
        </authorList>
    </citation>
    <scope>NUCLEOTIDE SEQUENCE [LARGE SCALE GENOMIC DNA]</scope>
    <source>
        <strain evidence="1 2">S5.20</strain>
    </source>
</reference>
<protein>
    <submittedName>
        <fullName evidence="1">Fatty-acid--CoA ligase</fullName>
    </submittedName>
</protein>
<keyword evidence="1" id="KW-0436">Ligase</keyword>
<sequence>MTHWLHHSLVLASDYRVANPERVAPLLERRRDALVDLGAHHVLVYASTTDPERVLVMIALHAREPVLEVLRSRIFFDWFDAVGVEDFPAVFAGELVERLELSPEAAIAVPEVMVSVVTPVEDLATLRNHIRETSDGMRAGGVRKVTTFSAFDNPLEVMMLLQIDDEEHAQHWLSDSKLAADWLTRAGIGAYPPVFVGRFLSMLRIDETEGSIHTDDVDTDDR</sequence>
<dbReference type="GO" id="GO:0016874">
    <property type="term" value="F:ligase activity"/>
    <property type="evidence" value="ECO:0007669"/>
    <property type="project" value="UniProtKB-KW"/>
</dbReference>
<organism evidence="1 2">
    <name type="scientific">Mycolicibacterium hodleri</name>
    <dbReference type="NCBI Taxonomy" id="49897"/>
    <lineage>
        <taxon>Bacteria</taxon>
        <taxon>Bacillati</taxon>
        <taxon>Actinomycetota</taxon>
        <taxon>Actinomycetes</taxon>
        <taxon>Mycobacteriales</taxon>
        <taxon>Mycobacteriaceae</taxon>
        <taxon>Mycolicibacterium</taxon>
    </lineage>
</organism>
<comment type="caution">
    <text evidence="1">The sequence shown here is derived from an EMBL/GenBank/DDBJ whole genome shotgun (WGS) entry which is preliminary data.</text>
</comment>
<dbReference type="Proteomes" id="UP000320095">
    <property type="component" value="Unassembled WGS sequence"/>
</dbReference>
<dbReference type="EMBL" id="RCZG01000005">
    <property type="protein sequence ID" value="TPG33826.1"/>
    <property type="molecule type" value="Genomic_DNA"/>
</dbReference>
<proteinExistence type="predicted"/>
<keyword evidence="2" id="KW-1185">Reference proteome</keyword>
<dbReference type="AlphaFoldDB" id="A0A502EBC6"/>
<evidence type="ECO:0000313" key="2">
    <source>
        <dbReference type="Proteomes" id="UP000320095"/>
    </source>
</evidence>
<name>A0A502EBC6_9MYCO</name>
<accession>A0A502EBC6</accession>
<gene>
    <name evidence="1" type="ORF">EAH80_15335</name>
</gene>
<dbReference type="OrthoDB" id="4761217at2"/>
<evidence type="ECO:0000313" key="1">
    <source>
        <dbReference type="EMBL" id="TPG33826.1"/>
    </source>
</evidence>